<keyword evidence="1" id="KW-0472">Membrane</keyword>
<feature type="transmembrane region" description="Helical" evidence="1">
    <location>
        <begin position="225"/>
        <end position="244"/>
    </location>
</feature>
<feature type="transmembrane region" description="Helical" evidence="1">
    <location>
        <begin position="101"/>
        <end position="124"/>
    </location>
</feature>
<feature type="transmembrane region" description="Helical" evidence="1">
    <location>
        <begin position="185"/>
        <end position="205"/>
    </location>
</feature>
<dbReference type="SUPFAM" id="SSF103501">
    <property type="entry name" value="Respiratory nitrate reductase 1 gamma chain"/>
    <property type="match status" value="1"/>
</dbReference>
<keyword evidence="3" id="KW-1185">Reference proteome</keyword>
<evidence type="ECO:0000256" key="1">
    <source>
        <dbReference type="SAM" id="Phobius"/>
    </source>
</evidence>
<dbReference type="EMBL" id="FOUJ01000003">
    <property type="protein sequence ID" value="SFM61518.1"/>
    <property type="molecule type" value="Genomic_DNA"/>
</dbReference>
<sequence>MSMEYFAGVSDALRLTFVQVMIMANLSIGIFIIGMYINLKKWGMGSTGYGDAPSKSILAFPKMLMYQMSEHAHVHNQSVLETFVLDIVFQRRILRRSPLRWFMHFTIFVGWSSLCIMSIAMFAVEMIHMIGEAAGIHEFPTLLTPIYFREFLSLPNDVFSYILLVGIIIAIYRRLFVVKAREATIAYDSILLIGLTIITVTGFVADGIRNGTFWGLGLHYEYAPPAALFHVVISLLFCIAYIPFSKYIHMIAIPLALLANKGGE</sequence>
<evidence type="ECO:0000313" key="2">
    <source>
        <dbReference type="EMBL" id="SFM61518.1"/>
    </source>
</evidence>
<gene>
    <name evidence="2" type="ORF">SAMN04488696_1869</name>
</gene>
<organism evidence="2 3">
    <name type="scientific">Methanolobus profundi</name>
    <dbReference type="NCBI Taxonomy" id="487685"/>
    <lineage>
        <taxon>Archaea</taxon>
        <taxon>Methanobacteriati</taxon>
        <taxon>Methanobacteriota</taxon>
        <taxon>Stenosarchaea group</taxon>
        <taxon>Methanomicrobia</taxon>
        <taxon>Methanosarcinales</taxon>
        <taxon>Methanosarcinaceae</taxon>
        <taxon>Methanolobus</taxon>
    </lineage>
</organism>
<dbReference type="InterPro" id="IPR036197">
    <property type="entry name" value="NarG-like_sf"/>
</dbReference>
<keyword evidence="1" id="KW-1133">Transmembrane helix</keyword>
<dbReference type="Proteomes" id="UP000198535">
    <property type="component" value="Unassembled WGS sequence"/>
</dbReference>
<evidence type="ECO:0000313" key="3">
    <source>
        <dbReference type="Proteomes" id="UP000198535"/>
    </source>
</evidence>
<keyword evidence="1" id="KW-0812">Transmembrane</keyword>
<accession>A0A1I4SAI7</accession>
<dbReference type="STRING" id="487685.SAMN04488696_1869"/>
<name>A0A1I4SAI7_9EURY</name>
<dbReference type="AlphaFoldDB" id="A0A1I4SAI7"/>
<dbReference type="Gene3D" id="1.20.950.20">
    <property type="entry name" value="Transmembrane di-heme cytochromes, Chain C"/>
    <property type="match status" value="1"/>
</dbReference>
<reference evidence="3" key="1">
    <citation type="submission" date="2016-10" db="EMBL/GenBank/DDBJ databases">
        <authorList>
            <person name="Varghese N."/>
            <person name="Submissions S."/>
        </authorList>
    </citation>
    <scope>NUCLEOTIDE SEQUENCE [LARGE SCALE GENOMIC DNA]</scope>
    <source>
        <strain evidence="3">Mob M</strain>
    </source>
</reference>
<feature type="transmembrane region" description="Helical" evidence="1">
    <location>
        <begin position="12"/>
        <end position="37"/>
    </location>
</feature>
<protein>
    <submittedName>
        <fullName evidence="2">CoB-CoM heterodisulfide reductase, subunit E</fullName>
    </submittedName>
</protein>
<proteinExistence type="predicted"/>
<feature type="transmembrane region" description="Helical" evidence="1">
    <location>
        <begin position="158"/>
        <end position="176"/>
    </location>
</feature>